<keyword evidence="10" id="KW-1185">Reference proteome</keyword>
<dbReference type="GO" id="GO:0019825">
    <property type="term" value="F:oxygen binding"/>
    <property type="evidence" value="ECO:0007669"/>
    <property type="project" value="InterPro"/>
</dbReference>
<dbReference type="AlphaFoldDB" id="A0A6C0GRA2"/>
<dbReference type="Gene3D" id="1.10.490.10">
    <property type="entry name" value="Globins"/>
    <property type="match status" value="1"/>
</dbReference>
<dbReference type="GO" id="GO:0005344">
    <property type="term" value="F:oxygen carrier activity"/>
    <property type="evidence" value="ECO:0007669"/>
    <property type="project" value="UniProtKB-UniRule"/>
</dbReference>
<dbReference type="InterPro" id="IPR001486">
    <property type="entry name" value="Hemoglobin_trunc"/>
</dbReference>
<evidence type="ECO:0000256" key="1">
    <source>
        <dbReference type="ARBA" id="ARBA00009660"/>
    </source>
</evidence>
<dbReference type="InterPro" id="IPR009050">
    <property type="entry name" value="Globin-like_sf"/>
</dbReference>
<dbReference type="RefSeq" id="WP_162446601.1">
    <property type="nucleotide sequence ID" value="NZ_CP048222.1"/>
</dbReference>
<evidence type="ECO:0000256" key="7">
    <source>
        <dbReference type="PIRSR" id="PIRSR002030-1"/>
    </source>
</evidence>
<dbReference type="KEGG" id="rhoz:GXP67_30220"/>
<reference evidence="9 10" key="1">
    <citation type="submission" date="2020-01" db="EMBL/GenBank/DDBJ databases">
        <authorList>
            <person name="Kim M.K."/>
        </authorList>
    </citation>
    <scope>NUCLEOTIDE SEQUENCE [LARGE SCALE GENOMIC DNA]</scope>
    <source>
        <strain evidence="9 10">172606-1</strain>
    </source>
</reference>
<evidence type="ECO:0000256" key="4">
    <source>
        <dbReference type="ARBA" id="ARBA00022723"/>
    </source>
</evidence>
<evidence type="ECO:0000256" key="6">
    <source>
        <dbReference type="PIRNR" id="PIRNR002030"/>
    </source>
</evidence>
<accession>A0A6C0GRA2</accession>
<feature type="binding site" description="proximal binding residue" evidence="7">
    <location>
        <position position="75"/>
    </location>
    <ligand>
        <name>heme</name>
        <dbReference type="ChEBI" id="CHEBI:30413"/>
    </ligand>
    <ligandPart>
        <name>Fe</name>
        <dbReference type="ChEBI" id="CHEBI:18248"/>
    </ligandPart>
</feature>
<proteinExistence type="inferred from homology"/>
<keyword evidence="4 6" id="KW-0479">Metal-binding</keyword>
<evidence type="ECO:0000256" key="3">
    <source>
        <dbReference type="ARBA" id="ARBA00022617"/>
    </source>
</evidence>
<gene>
    <name evidence="9" type="ORF">GXP67_30220</name>
</gene>
<comment type="cofactor">
    <cofactor evidence="7">
        <name>heme</name>
        <dbReference type="ChEBI" id="CHEBI:30413"/>
    </cofactor>
    <text evidence="7">Binds 1 heme group per subunit.</text>
</comment>
<dbReference type="SUPFAM" id="SSF46458">
    <property type="entry name" value="Globin-like"/>
    <property type="match status" value="1"/>
</dbReference>
<name>A0A6C0GRA2_9BACT</name>
<dbReference type="GO" id="GO:0020037">
    <property type="term" value="F:heme binding"/>
    <property type="evidence" value="ECO:0007669"/>
    <property type="project" value="InterPro"/>
</dbReference>
<keyword evidence="5 6" id="KW-0408">Iron</keyword>
<evidence type="ECO:0000256" key="2">
    <source>
        <dbReference type="ARBA" id="ARBA00022448"/>
    </source>
</evidence>
<dbReference type="EMBL" id="CP048222">
    <property type="protein sequence ID" value="QHT70625.1"/>
    <property type="molecule type" value="Genomic_DNA"/>
</dbReference>
<feature type="binding site" description="distal binding residue" evidence="8">
    <location>
        <position position="75"/>
    </location>
    <ligand>
        <name>heme</name>
        <dbReference type="ChEBI" id="CHEBI:30413"/>
    </ligand>
    <ligandPart>
        <name>Fe</name>
        <dbReference type="ChEBI" id="CHEBI:18248"/>
    </ligandPart>
</feature>
<keyword evidence="2 6" id="KW-0813">Transport</keyword>
<dbReference type="Proteomes" id="UP000480178">
    <property type="component" value="Chromosome"/>
</dbReference>
<organism evidence="9 10">
    <name type="scientific">Rhodocytophaga rosea</name>
    <dbReference type="NCBI Taxonomy" id="2704465"/>
    <lineage>
        <taxon>Bacteria</taxon>
        <taxon>Pseudomonadati</taxon>
        <taxon>Bacteroidota</taxon>
        <taxon>Cytophagia</taxon>
        <taxon>Cytophagales</taxon>
        <taxon>Rhodocytophagaceae</taxon>
        <taxon>Rhodocytophaga</taxon>
    </lineage>
</organism>
<protein>
    <recommendedName>
        <fullName evidence="6">Group 1 truncated hemoglobin</fullName>
    </recommendedName>
</protein>
<evidence type="ECO:0000256" key="8">
    <source>
        <dbReference type="PIRSR" id="PIRSR601486-1"/>
    </source>
</evidence>
<evidence type="ECO:0000256" key="5">
    <source>
        <dbReference type="ARBA" id="ARBA00023004"/>
    </source>
</evidence>
<evidence type="ECO:0000313" key="10">
    <source>
        <dbReference type="Proteomes" id="UP000480178"/>
    </source>
</evidence>
<dbReference type="InterPro" id="IPR012292">
    <property type="entry name" value="Globin/Proto"/>
</dbReference>
<keyword evidence="6" id="KW-0561">Oxygen transport</keyword>
<sequence>MNTMDDKSLFEKIGGMYAVDAAVEIFYNKVLADDRISHFFRWTHMKTQHAKQKAFLAYAFGAPLKYSGKSMSDAHKNLLEIGLNELHFDVVKEHLLSTLRDMEVAEELILRVSDIAESTRDYILGNHVY</sequence>
<keyword evidence="3 6" id="KW-0349">Heme</keyword>
<dbReference type="CDD" id="cd00454">
    <property type="entry name" value="TrHb1_N"/>
    <property type="match status" value="1"/>
</dbReference>
<dbReference type="Pfam" id="PF01152">
    <property type="entry name" value="Bac_globin"/>
    <property type="match status" value="1"/>
</dbReference>
<evidence type="ECO:0000313" key="9">
    <source>
        <dbReference type="EMBL" id="QHT70625.1"/>
    </source>
</evidence>
<comment type="similarity">
    <text evidence="1 6">Belongs to the truncated hemoglobin family. Group I subfamily.</text>
</comment>
<dbReference type="InterPro" id="IPR016339">
    <property type="entry name" value="Hemoglobin_trunc_I"/>
</dbReference>
<dbReference type="GO" id="GO:0046872">
    <property type="term" value="F:metal ion binding"/>
    <property type="evidence" value="ECO:0007669"/>
    <property type="project" value="UniProtKB-UniRule"/>
</dbReference>
<dbReference type="PIRSF" id="PIRSF002030">
    <property type="entry name" value="Globin_Protozoa/Cyanobacteria"/>
    <property type="match status" value="1"/>
</dbReference>